<comment type="caution">
    <text evidence="3">The sequence shown here is derived from an EMBL/GenBank/DDBJ whole genome shotgun (WGS) entry which is preliminary data.</text>
</comment>
<name>A0ABS7XPJ0_9FLAO</name>
<keyword evidence="4" id="KW-1185">Reference proteome</keyword>
<dbReference type="PANTHER" id="PTHR36919">
    <property type="entry name" value="BLR1215 PROTEIN"/>
    <property type="match status" value="1"/>
</dbReference>
<sequence length="140" mass="15991">MKLKLALIFGLITVLNIQAQDIFGKWKTIDDETGEEKSIVNIYEENGKVYGKIVEILNPSRKNALCDKCEDENKNKPILGMKIIDGLEKDDDVYEGGTILNPSNGKVYKCRLKLGDKPDTLQVRGYIAFFYKTQYWHKAD</sequence>
<organism evidence="3 4">
    <name type="scientific">Winogradskyella alexanderae</name>
    <dbReference type="NCBI Taxonomy" id="2877123"/>
    <lineage>
        <taxon>Bacteria</taxon>
        <taxon>Pseudomonadati</taxon>
        <taxon>Bacteroidota</taxon>
        <taxon>Flavobacteriia</taxon>
        <taxon>Flavobacteriales</taxon>
        <taxon>Flavobacteriaceae</taxon>
        <taxon>Winogradskyella</taxon>
    </lineage>
</organism>
<dbReference type="EMBL" id="JAIUJR010000002">
    <property type="protein sequence ID" value="MCA0131928.1"/>
    <property type="molecule type" value="Genomic_DNA"/>
</dbReference>
<keyword evidence="1" id="KW-0732">Signal</keyword>
<protein>
    <submittedName>
        <fullName evidence="3">DUF2147 domain-containing protein</fullName>
    </submittedName>
</protein>
<dbReference type="Proteomes" id="UP001198901">
    <property type="component" value="Unassembled WGS sequence"/>
</dbReference>
<feature type="signal peptide" evidence="1">
    <location>
        <begin position="1"/>
        <end position="19"/>
    </location>
</feature>
<proteinExistence type="predicted"/>
<dbReference type="Gene3D" id="2.40.128.520">
    <property type="match status" value="1"/>
</dbReference>
<feature type="domain" description="DUF2147" evidence="2">
    <location>
        <begin position="24"/>
        <end position="138"/>
    </location>
</feature>
<dbReference type="PANTHER" id="PTHR36919:SF3">
    <property type="entry name" value="BLL5882 PROTEIN"/>
    <property type="match status" value="1"/>
</dbReference>
<reference evidence="4" key="1">
    <citation type="submission" date="2023-07" db="EMBL/GenBank/DDBJ databases">
        <authorList>
            <person name="Yue Y."/>
        </authorList>
    </citation>
    <scope>NUCLEOTIDE SEQUENCE [LARGE SCALE GENOMIC DNA]</scope>
    <source>
        <strain evidence="4">D23</strain>
    </source>
</reference>
<evidence type="ECO:0000313" key="3">
    <source>
        <dbReference type="EMBL" id="MCA0131928.1"/>
    </source>
</evidence>
<accession>A0ABS7XPJ0</accession>
<gene>
    <name evidence="3" type="ORF">LBU54_04985</name>
</gene>
<feature type="chain" id="PRO_5047409580" evidence="1">
    <location>
        <begin position="20"/>
        <end position="140"/>
    </location>
</feature>
<evidence type="ECO:0000256" key="1">
    <source>
        <dbReference type="SAM" id="SignalP"/>
    </source>
</evidence>
<dbReference type="InterPro" id="IPR019223">
    <property type="entry name" value="DUF2147"/>
</dbReference>
<dbReference type="RefSeq" id="WP_224526696.1">
    <property type="nucleotide sequence ID" value="NZ_JAIUJR010000002.1"/>
</dbReference>
<evidence type="ECO:0000313" key="4">
    <source>
        <dbReference type="Proteomes" id="UP001198901"/>
    </source>
</evidence>
<dbReference type="Pfam" id="PF09917">
    <property type="entry name" value="DUF2147"/>
    <property type="match status" value="1"/>
</dbReference>
<evidence type="ECO:0000259" key="2">
    <source>
        <dbReference type="Pfam" id="PF09917"/>
    </source>
</evidence>